<dbReference type="InterPro" id="IPR039420">
    <property type="entry name" value="WalR-like"/>
</dbReference>
<organism evidence="10 11">
    <name type="scientific">Ensifer oleiphilus</name>
    <dbReference type="NCBI Taxonomy" id="2742698"/>
    <lineage>
        <taxon>Bacteria</taxon>
        <taxon>Pseudomonadati</taxon>
        <taxon>Pseudomonadota</taxon>
        <taxon>Alphaproteobacteria</taxon>
        <taxon>Hyphomicrobiales</taxon>
        <taxon>Rhizobiaceae</taxon>
        <taxon>Sinorhizobium/Ensifer group</taxon>
        <taxon>Ensifer</taxon>
    </lineage>
</organism>
<dbReference type="SUPFAM" id="SSF52172">
    <property type="entry name" value="CheY-like"/>
    <property type="match status" value="1"/>
</dbReference>
<evidence type="ECO:0000313" key="10">
    <source>
        <dbReference type="EMBL" id="NVD40569.1"/>
    </source>
</evidence>
<dbReference type="GO" id="GO:0000156">
    <property type="term" value="F:phosphorelay response regulator activity"/>
    <property type="evidence" value="ECO:0007669"/>
    <property type="project" value="TreeGrafter"/>
</dbReference>
<keyword evidence="1 6" id="KW-0597">Phosphoprotein</keyword>
<name>A0A7Y6Q7P7_9HYPH</name>
<dbReference type="PROSITE" id="PS50110">
    <property type="entry name" value="RESPONSE_REGULATORY"/>
    <property type="match status" value="1"/>
</dbReference>
<evidence type="ECO:0000256" key="7">
    <source>
        <dbReference type="PROSITE-ProRule" id="PRU01091"/>
    </source>
</evidence>
<dbReference type="InterPro" id="IPR011006">
    <property type="entry name" value="CheY-like_superfamily"/>
</dbReference>
<keyword evidence="11" id="KW-1185">Reference proteome</keyword>
<dbReference type="InterPro" id="IPR016032">
    <property type="entry name" value="Sig_transdc_resp-reg_C-effctor"/>
</dbReference>
<dbReference type="InterPro" id="IPR001867">
    <property type="entry name" value="OmpR/PhoB-type_DNA-bd"/>
</dbReference>
<feature type="modified residue" description="4-aspartylphosphate" evidence="6">
    <location>
        <position position="56"/>
    </location>
</feature>
<evidence type="ECO:0000259" key="8">
    <source>
        <dbReference type="PROSITE" id="PS50110"/>
    </source>
</evidence>
<keyword evidence="2" id="KW-0902">Two-component regulatory system</keyword>
<dbReference type="RefSeq" id="WP_176354025.1">
    <property type="nucleotide sequence ID" value="NZ_JABWDU010000003.1"/>
</dbReference>
<evidence type="ECO:0000259" key="9">
    <source>
        <dbReference type="PROSITE" id="PS51755"/>
    </source>
</evidence>
<dbReference type="AlphaFoldDB" id="A0A7Y6Q7P7"/>
<dbReference type="SMART" id="SM00862">
    <property type="entry name" value="Trans_reg_C"/>
    <property type="match status" value="1"/>
</dbReference>
<reference evidence="10 11" key="1">
    <citation type="submission" date="2020-06" db="EMBL/GenBank/DDBJ databases">
        <authorList>
            <person name="Grouzdev D.S."/>
        </authorList>
    </citation>
    <scope>NUCLEOTIDE SEQUENCE [LARGE SCALE GENOMIC DNA]</scope>
    <source>
        <strain evidence="10 11">HO-A22</strain>
    </source>
</reference>
<sequence length="235" mass="25987">MSVPCARVLLVEDDNELREGLAEYLRLNGIEVVEANCGTAFHRAMRAERFDVAILDLNLPDANGFELAASLSPDRTRPGVIMLTARTRPADRIRGYAEGADLYMTKPVAGQELLLAVRNLVCRIRAFETATQEAVRQPRRLNVRMRRLTAPNGRNIELTGRETLLVEQFAGLDGKPVSRHVLADAMKYGTQSAESRGLDAALRRLRQKIIDAGLEPPVVGIQNIGIRFTDTLALT</sequence>
<dbReference type="GO" id="GO:0006355">
    <property type="term" value="P:regulation of DNA-templated transcription"/>
    <property type="evidence" value="ECO:0007669"/>
    <property type="project" value="InterPro"/>
</dbReference>
<keyword evidence="3" id="KW-0805">Transcription regulation</keyword>
<feature type="DNA-binding region" description="OmpR/PhoB-type" evidence="7">
    <location>
        <begin position="131"/>
        <end position="230"/>
    </location>
</feature>
<evidence type="ECO:0000256" key="5">
    <source>
        <dbReference type="ARBA" id="ARBA00023163"/>
    </source>
</evidence>
<dbReference type="SMART" id="SM00448">
    <property type="entry name" value="REC"/>
    <property type="match status" value="1"/>
</dbReference>
<dbReference type="PANTHER" id="PTHR48111">
    <property type="entry name" value="REGULATOR OF RPOS"/>
    <property type="match status" value="1"/>
</dbReference>
<keyword evidence="4 7" id="KW-0238">DNA-binding</keyword>
<dbReference type="InterPro" id="IPR001789">
    <property type="entry name" value="Sig_transdc_resp-reg_receiver"/>
</dbReference>
<evidence type="ECO:0000256" key="3">
    <source>
        <dbReference type="ARBA" id="ARBA00023015"/>
    </source>
</evidence>
<feature type="domain" description="OmpR/PhoB-type" evidence="9">
    <location>
        <begin position="131"/>
        <end position="230"/>
    </location>
</feature>
<keyword evidence="5" id="KW-0804">Transcription</keyword>
<dbReference type="SUPFAM" id="SSF46894">
    <property type="entry name" value="C-terminal effector domain of the bipartite response regulators"/>
    <property type="match status" value="1"/>
</dbReference>
<evidence type="ECO:0000313" key="11">
    <source>
        <dbReference type="Proteomes" id="UP000520198"/>
    </source>
</evidence>
<dbReference type="GO" id="GO:0005829">
    <property type="term" value="C:cytosol"/>
    <property type="evidence" value="ECO:0007669"/>
    <property type="project" value="TreeGrafter"/>
</dbReference>
<dbReference type="CDD" id="cd17574">
    <property type="entry name" value="REC_OmpR"/>
    <property type="match status" value="1"/>
</dbReference>
<dbReference type="PROSITE" id="PS51755">
    <property type="entry name" value="OMPR_PHOB"/>
    <property type="match status" value="1"/>
</dbReference>
<dbReference type="Proteomes" id="UP000520198">
    <property type="component" value="Unassembled WGS sequence"/>
</dbReference>
<dbReference type="Gene3D" id="1.10.10.10">
    <property type="entry name" value="Winged helix-like DNA-binding domain superfamily/Winged helix DNA-binding domain"/>
    <property type="match status" value="1"/>
</dbReference>
<dbReference type="Pfam" id="PF00486">
    <property type="entry name" value="Trans_reg_C"/>
    <property type="match status" value="1"/>
</dbReference>
<dbReference type="PANTHER" id="PTHR48111:SF1">
    <property type="entry name" value="TWO-COMPONENT RESPONSE REGULATOR ORR33"/>
    <property type="match status" value="1"/>
</dbReference>
<feature type="domain" description="Response regulatory" evidence="8">
    <location>
        <begin position="7"/>
        <end position="121"/>
    </location>
</feature>
<proteinExistence type="predicted"/>
<evidence type="ECO:0000256" key="2">
    <source>
        <dbReference type="ARBA" id="ARBA00023012"/>
    </source>
</evidence>
<dbReference type="Gene3D" id="3.40.50.2300">
    <property type="match status" value="1"/>
</dbReference>
<evidence type="ECO:0000256" key="6">
    <source>
        <dbReference type="PROSITE-ProRule" id="PRU00169"/>
    </source>
</evidence>
<dbReference type="Pfam" id="PF00072">
    <property type="entry name" value="Response_reg"/>
    <property type="match status" value="1"/>
</dbReference>
<dbReference type="EMBL" id="JABWDU010000003">
    <property type="protein sequence ID" value="NVD40569.1"/>
    <property type="molecule type" value="Genomic_DNA"/>
</dbReference>
<dbReference type="GO" id="GO:0032993">
    <property type="term" value="C:protein-DNA complex"/>
    <property type="evidence" value="ECO:0007669"/>
    <property type="project" value="TreeGrafter"/>
</dbReference>
<comment type="caution">
    <text evidence="10">The sequence shown here is derived from an EMBL/GenBank/DDBJ whole genome shotgun (WGS) entry which is preliminary data.</text>
</comment>
<protein>
    <submittedName>
        <fullName evidence="10">Response regulator transcription factor</fullName>
    </submittedName>
</protein>
<evidence type="ECO:0000256" key="4">
    <source>
        <dbReference type="ARBA" id="ARBA00023125"/>
    </source>
</evidence>
<gene>
    <name evidence="10" type="ORF">HT585_17000</name>
</gene>
<evidence type="ECO:0000256" key="1">
    <source>
        <dbReference type="ARBA" id="ARBA00022553"/>
    </source>
</evidence>
<dbReference type="InterPro" id="IPR036388">
    <property type="entry name" value="WH-like_DNA-bd_sf"/>
</dbReference>
<accession>A0A7Y6Q7P7</accession>
<dbReference type="GO" id="GO:0000976">
    <property type="term" value="F:transcription cis-regulatory region binding"/>
    <property type="evidence" value="ECO:0007669"/>
    <property type="project" value="TreeGrafter"/>
</dbReference>